<accession>A0ACB8RPL3</accession>
<evidence type="ECO:0000313" key="2">
    <source>
        <dbReference type="Proteomes" id="UP000814033"/>
    </source>
</evidence>
<name>A0ACB8RPL3_9AGAM</name>
<reference evidence="1" key="1">
    <citation type="submission" date="2021-02" db="EMBL/GenBank/DDBJ databases">
        <authorList>
            <consortium name="DOE Joint Genome Institute"/>
            <person name="Ahrendt S."/>
            <person name="Looney B.P."/>
            <person name="Miyauchi S."/>
            <person name="Morin E."/>
            <person name="Drula E."/>
            <person name="Courty P.E."/>
            <person name="Chicoki N."/>
            <person name="Fauchery L."/>
            <person name="Kohler A."/>
            <person name="Kuo A."/>
            <person name="Labutti K."/>
            <person name="Pangilinan J."/>
            <person name="Lipzen A."/>
            <person name="Riley R."/>
            <person name="Andreopoulos W."/>
            <person name="He G."/>
            <person name="Johnson J."/>
            <person name="Barry K.W."/>
            <person name="Grigoriev I.V."/>
            <person name="Nagy L."/>
            <person name="Hibbett D."/>
            <person name="Henrissat B."/>
            <person name="Matheny P.B."/>
            <person name="Labbe J."/>
            <person name="Martin F."/>
        </authorList>
    </citation>
    <scope>NUCLEOTIDE SEQUENCE</scope>
    <source>
        <strain evidence="1">FP105234-sp</strain>
    </source>
</reference>
<evidence type="ECO:0000313" key="1">
    <source>
        <dbReference type="EMBL" id="KAI0045651.1"/>
    </source>
</evidence>
<dbReference type="EMBL" id="MU275945">
    <property type="protein sequence ID" value="KAI0045651.1"/>
    <property type="molecule type" value="Genomic_DNA"/>
</dbReference>
<protein>
    <submittedName>
        <fullName evidence="1">Uncharacterized protein</fullName>
    </submittedName>
</protein>
<organism evidence="1 2">
    <name type="scientific">Auriscalpium vulgare</name>
    <dbReference type="NCBI Taxonomy" id="40419"/>
    <lineage>
        <taxon>Eukaryota</taxon>
        <taxon>Fungi</taxon>
        <taxon>Dikarya</taxon>
        <taxon>Basidiomycota</taxon>
        <taxon>Agaricomycotina</taxon>
        <taxon>Agaricomycetes</taxon>
        <taxon>Russulales</taxon>
        <taxon>Auriscalpiaceae</taxon>
        <taxon>Auriscalpium</taxon>
    </lineage>
</organism>
<reference evidence="1" key="2">
    <citation type="journal article" date="2022" name="New Phytol.">
        <title>Evolutionary transition to the ectomycorrhizal habit in the genomes of a hyperdiverse lineage of mushroom-forming fungi.</title>
        <authorList>
            <person name="Looney B."/>
            <person name="Miyauchi S."/>
            <person name="Morin E."/>
            <person name="Drula E."/>
            <person name="Courty P.E."/>
            <person name="Kohler A."/>
            <person name="Kuo A."/>
            <person name="LaButti K."/>
            <person name="Pangilinan J."/>
            <person name="Lipzen A."/>
            <person name="Riley R."/>
            <person name="Andreopoulos W."/>
            <person name="He G."/>
            <person name="Johnson J."/>
            <person name="Nolan M."/>
            <person name="Tritt A."/>
            <person name="Barry K.W."/>
            <person name="Grigoriev I.V."/>
            <person name="Nagy L.G."/>
            <person name="Hibbett D."/>
            <person name="Henrissat B."/>
            <person name="Matheny P.B."/>
            <person name="Labbe J."/>
            <person name="Martin F.M."/>
        </authorList>
    </citation>
    <scope>NUCLEOTIDE SEQUENCE</scope>
    <source>
        <strain evidence="1">FP105234-sp</strain>
    </source>
</reference>
<keyword evidence="2" id="KW-1185">Reference proteome</keyword>
<proteinExistence type="predicted"/>
<comment type="caution">
    <text evidence="1">The sequence shown here is derived from an EMBL/GenBank/DDBJ whole genome shotgun (WGS) entry which is preliminary data.</text>
</comment>
<sequence length="621" mass="70702">MSTSASSGLSRRLRGRLSDLPTMPLDILFEIFSYLPPSDLIYLARVTKPFRQVLLSRRQSALLWTQSYELVPDVPRCPEDMSEPAWAHFLFGGSYCYTCGTKPVNNIMFFLRRRACKKCMEKHMRTRYDLPFTFTDSESELLFCIRFFEGQVKPYGEDQFWWDSDVAILRDELDEILALHGGEQSDAYHQDLSEFAENLKVAYDAIWVHAELCEAWEAGRIEDRSLEISDIKNQRFNDIKERLMLVGHQEEDIYQLRDHKEVAVAKRMTDRIWRRVFPILQLELIYIIEDRLQLEADERRWQRRALIRPTFFNHLRVLPVRLAALLDSPTEESYEALNAVIGPDEAPTQEFCNRLSGVVSELLPSMLEDVVADAGRLIAAIPDDRRELAATVVSADTLCSDEFYTGTAGGLGLATTHYHNRLNRTLATGLDALAYRKRFGVDRDLSPTMAYSQSAAMVALGLLAKLGMEPASSAHAMDCAGARFQCGICPSLYGMAETENGWDRKAWGMCWRAAIEHALAEHRGREALHWVVLEWDQVHPPCADVAEVRNLEVGCAHCYHHLDVEGWCSLQEVLNHLAQSHGIGAPLENVDYFYNGTRWPRPVFEGMVTLRPQASDSATSE</sequence>
<gene>
    <name evidence="1" type="ORF">FA95DRAFT_1680319</name>
</gene>
<dbReference type="Proteomes" id="UP000814033">
    <property type="component" value="Unassembled WGS sequence"/>
</dbReference>